<dbReference type="Proteomes" id="UP000617355">
    <property type="component" value="Unassembled WGS sequence"/>
</dbReference>
<evidence type="ECO:0000313" key="1">
    <source>
        <dbReference type="EMBL" id="GGD36129.1"/>
    </source>
</evidence>
<evidence type="ECO:0000313" key="2">
    <source>
        <dbReference type="Proteomes" id="UP000617355"/>
    </source>
</evidence>
<keyword evidence="2" id="KW-1185">Reference proteome</keyword>
<protein>
    <submittedName>
        <fullName evidence="1">Peptidase</fullName>
    </submittedName>
</protein>
<proteinExistence type="predicted"/>
<accession>A0ABQ1QPF5</accession>
<dbReference type="Pfam" id="PF07277">
    <property type="entry name" value="SapC"/>
    <property type="match status" value="1"/>
</dbReference>
<dbReference type="RefSeq" id="WP_188527508.1">
    <property type="nucleotide sequence ID" value="NZ_BMGI01000003.1"/>
</dbReference>
<reference evidence="2" key="1">
    <citation type="journal article" date="2019" name="Int. J. Syst. Evol. Microbiol.">
        <title>The Global Catalogue of Microorganisms (GCM) 10K type strain sequencing project: providing services to taxonomists for standard genome sequencing and annotation.</title>
        <authorList>
            <consortium name="The Broad Institute Genomics Platform"/>
            <consortium name="The Broad Institute Genome Sequencing Center for Infectious Disease"/>
            <person name="Wu L."/>
            <person name="Ma J."/>
        </authorList>
    </citation>
    <scope>NUCLEOTIDE SEQUENCE [LARGE SCALE GENOMIC DNA]</scope>
    <source>
        <strain evidence="2">CGMCC 1.12922</strain>
    </source>
</reference>
<dbReference type="EMBL" id="BMGI01000003">
    <property type="protein sequence ID" value="GGD36129.1"/>
    <property type="molecule type" value="Genomic_DNA"/>
</dbReference>
<organism evidence="1 2">
    <name type="scientific">Sinisalibacter lacisalsi</name>
    <dbReference type="NCBI Taxonomy" id="1526570"/>
    <lineage>
        <taxon>Bacteria</taxon>
        <taxon>Pseudomonadati</taxon>
        <taxon>Pseudomonadota</taxon>
        <taxon>Alphaproteobacteria</taxon>
        <taxon>Rhodobacterales</taxon>
        <taxon>Roseobacteraceae</taxon>
        <taxon>Sinisalibacter</taxon>
    </lineage>
</organism>
<comment type="caution">
    <text evidence="1">The sequence shown here is derived from an EMBL/GenBank/DDBJ whole genome shotgun (WGS) entry which is preliminary data.</text>
</comment>
<gene>
    <name evidence="1" type="ORF">GCM10011358_19940</name>
</gene>
<dbReference type="InterPro" id="IPR010836">
    <property type="entry name" value="SapC"/>
</dbReference>
<sequence length="262" mass="28791">MTNQLLIYENAVPISAETHRDISVRTGANWAFSKTLNSVPIVAAEFEPACIEMPIVFAGEGDDVAPVALLGLRAEENLFVSPEGNWTGQYVPAFLRRYPFVFAASGENGETLTLCIDEGFEGLNKEGRGERLFDSDGERTRYLENMLQFTSDYQTQHVLTRSFCARLVELDLLEPAVATMKLPDGQSHSLTGFRRVNRAKLAALETDTIAELFRNDTLALIHFHLASLGHMGHLVQRISDLPAAAAKKGKKAAKPNVAEAEA</sequence>
<name>A0ABQ1QPF5_9RHOB</name>